<reference evidence="3" key="2">
    <citation type="submission" date="2021-04" db="EMBL/GenBank/DDBJ databases">
        <authorList>
            <person name="Gilroy R."/>
        </authorList>
    </citation>
    <scope>NUCLEOTIDE SEQUENCE</scope>
    <source>
        <strain evidence="3">G4-2901</strain>
    </source>
</reference>
<dbReference type="InterPro" id="IPR036291">
    <property type="entry name" value="NAD(P)-bd_dom_sf"/>
</dbReference>
<sequence length="246" mass="27536">MTNNTKRAVIMGATSGLGYEVALLLLADGWKLGLAGRREENLRKLQSEFPEQVCIKAIDVKDSNSDKALLALIDELGGMDIYFHSSGIGYQNARLDADIELNTLETNGTGFTRLVGTAFRYFKEKGIGHIAVISSIAGTKGLGVAPAYSATKRFQNTYIDALEQLAEMQKLNIRFTDIRPGFVATSLLNDGKNYPMLMKTPYAAKLIVKAVRKHKRVAIIDWKYAILVFFWRLIPRCIWKRMKVKN</sequence>
<organism evidence="3 4">
    <name type="scientific">Candidatus Phocaeicola faecigallinarum</name>
    <dbReference type="NCBI Taxonomy" id="2838732"/>
    <lineage>
        <taxon>Bacteria</taxon>
        <taxon>Pseudomonadati</taxon>
        <taxon>Bacteroidota</taxon>
        <taxon>Bacteroidia</taxon>
        <taxon>Bacteroidales</taxon>
        <taxon>Bacteroidaceae</taxon>
        <taxon>Phocaeicola</taxon>
    </lineage>
</organism>
<dbReference type="PANTHER" id="PTHR44196:SF3">
    <property type="entry name" value="SHORT CHAIN DEHYDROGENASE FAMILY PROTEIN"/>
    <property type="match status" value="1"/>
</dbReference>
<dbReference type="InterPro" id="IPR002347">
    <property type="entry name" value="SDR_fam"/>
</dbReference>
<keyword evidence="2" id="KW-0560">Oxidoreductase</keyword>
<dbReference type="GO" id="GO:0016491">
    <property type="term" value="F:oxidoreductase activity"/>
    <property type="evidence" value="ECO:0007669"/>
    <property type="project" value="UniProtKB-KW"/>
</dbReference>
<evidence type="ECO:0000313" key="3">
    <source>
        <dbReference type="EMBL" id="MBU3838029.1"/>
    </source>
</evidence>
<proteinExistence type="inferred from homology"/>
<evidence type="ECO:0000313" key="4">
    <source>
        <dbReference type="Proteomes" id="UP000783796"/>
    </source>
</evidence>
<reference evidence="3" key="1">
    <citation type="journal article" date="2021" name="PeerJ">
        <title>Extensive microbial diversity within the chicken gut microbiome revealed by metagenomics and culture.</title>
        <authorList>
            <person name="Gilroy R."/>
            <person name="Ravi A."/>
            <person name="Getino M."/>
            <person name="Pursley I."/>
            <person name="Horton D.L."/>
            <person name="Alikhan N.F."/>
            <person name="Baker D."/>
            <person name="Gharbi K."/>
            <person name="Hall N."/>
            <person name="Watson M."/>
            <person name="Adriaenssens E.M."/>
            <person name="Foster-Nyarko E."/>
            <person name="Jarju S."/>
            <person name="Secka A."/>
            <person name="Antonio M."/>
            <person name="Oren A."/>
            <person name="Chaudhuri R.R."/>
            <person name="La Ragione R."/>
            <person name="Hildebrand F."/>
            <person name="Pallen M.J."/>
        </authorList>
    </citation>
    <scope>NUCLEOTIDE SEQUENCE</scope>
    <source>
        <strain evidence="3">G4-2901</strain>
    </source>
</reference>
<dbReference type="EMBL" id="JAHLFW010000062">
    <property type="protein sequence ID" value="MBU3838029.1"/>
    <property type="molecule type" value="Genomic_DNA"/>
</dbReference>
<accession>A0A948TBS9</accession>
<gene>
    <name evidence="3" type="ORF">H9777_06890</name>
</gene>
<dbReference type="AlphaFoldDB" id="A0A948TBS9"/>
<dbReference type="Gene3D" id="3.40.50.720">
    <property type="entry name" value="NAD(P)-binding Rossmann-like Domain"/>
    <property type="match status" value="1"/>
</dbReference>
<comment type="similarity">
    <text evidence="1">Belongs to the short-chain dehydrogenases/reductases (SDR) family.</text>
</comment>
<dbReference type="Pfam" id="PF00106">
    <property type="entry name" value="adh_short"/>
    <property type="match status" value="1"/>
</dbReference>
<name>A0A948TBS9_9BACT</name>
<evidence type="ECO:0000256" key="2">
    <source>
        <dbReference type="ARBA" id="ARBA00023002"/>
    </source>
</evidence>
<dbReference type="PANTHER" id="PTHR44196">
    <property type="entry name" value="DEHYDROGENASE/REDUCTASE SDR FAMILY MEMBER 7B"/>
    <property type="match status" value="1"/>
</dbReference>
<dbReference type="SUPFAM" id="SSF51735">
    <property type="entry name" value="NAD(P)-binding Rossmann-fold domains"/>
    <property type="match status" value="1"/>
</dbReference>
<comment type="caution">
    <text evidence="3">The sequence shown here is derived from an EMBL/GenBank/DDBJ whole genome shotgun (WGS) entry which is preliminary data.</text>
</comment>
<dbReference type="GO" id="GO:0016020">
    <property type="term" value="C:membrane"/>
    <property type="evidence" value="ECO:0007669"/>
    <property type="project" value="TreeGrafter"/>
</dbReference>
<dbReference type="PRINTS" id="PR00081">
    <property type="entry name" value="GDHRDH"/>
</dbReference>
<dbReference type="Proteomes" id="UP000783796">
    <property type="component" value="Unassembled WGS sequence"/>
</dbReference>
<evidence type="ECO:0000256" key="1">
    <source>
        <dbReference type="ARBA" id="ARBA00006484"/>
    </source>
</evidence>
<protein>
    <submittedName>
        <fullName evidence="3">SDR family NAD(P)-dependent oxidoreductase</fullName>
    </submittedName>
</protein>